<dbReference type="Gene3D" id="2.20.25.90">
    <property type="entry name" value="ADC-like domains"/>
    <property type="match status" value="1"/>
</dbReference>
<evidence type="ECO:0000313" key="11">
    <source>
        <dbReference type="Proteomes" id="UP000189933"/>
    </source>
</evidence>
<dbReference type="InterPro" id="IPR006963">
    <property type="entry name" value="Mopterin_OxRdtase_4Fe-4S_dom"/>
</dbReference>
<dbReference type="GO" id="GO:0016491">
    <property type="term" value="F:oxidoreductase activity"/>
    <property type="evidence" value="ECO:0007669"/>
    <property type="project" value="UniProtKB-KW"/>
</dbReference>
<keyword evidence="2" id="KW-0004">4Fe-4S</keyword>
<dbReference type="Proteomes" id="UP000189933">
    <property type="component" value="Unassembled WGS sequence"/>
</dbReference>
<protein>
    <submittedName>
        <fullName evidence="10">Molydopterin dinucleotide binding domain-containing protein</fullName>
    </submittedName>
</protein>
<keyword evidence="4" id="KW-0479">Metal-binding</keyword>
<feature type="domain" description="4Fe-4S Mo/W bis-MGD-type" evidence="9">
    <location>
        <begin position="61"/>
        <end position="153"/>
    </location>
</feature>
<sequence>MAQLKKSIKISRRSFIKTGAVLAGVGMVAPAALGSEQSMVENWFLDDPHGTGKETLNYGAEDVIYTTCEQCNTHCTLKAVITPAQGNGPTSYIRKLAGNPYSPLNMQPFGQIPYKTPVDKAAKGNGDLAREGRGFRGGRTCLKGQAGIQTAYDALRVQKPLKRVGPRGSGQWQSISWEQALKEIVYGSPDLGTPGLKSIWAFVPQEEVMSDWEKVKKGELSQEEFDAKYKDVLIDTKHPDLGPRANQIVGFFGDRREFFKDRYWSQTIGSINSLDHGGICGVNGVIGNVQSFNSEKPKKRMYADVDNAEFVIVWGTDPLVANKGPTWLAPKFMNALKRGMKLAVVDPRLSRIAEKAHIWVPIKPGTDAALALGMARWIIENGRYDLRYLTNPNQAAANADGEPTWSDATYLVNLSAKGKPKLRASDLGIGTEEQFVVIQNGKPVPHDQATEGQLEVDTVINGIQVKSVFTLFKERVMEHTIEEYARICEIEPQQIIELAREFTSHGKKAAITSYRGPAMHVNGFYNLRAINCLNHLIGNYDWKGGSMSTGAKFKPLEGRYDLMKVPKANKAWGIPLVRNKVVYEKTTLFERDGYPAKRPWFQYSGNNIQEALPSAAEGYPYPIKALFIHRISPLLSVPVGMAHKEILKDQKAIPLLVVSDVVISETGTYADYILPDLTYLERWGFETIYPNFPLKETHIQQPVTRVYPEARQMEDFFIDLAKELKLPGVGPGAFPDGSSLDRAEDFYLKLVANIAYDGKEPVPEADDKELLIFEKSRQKALGKFFDLQAWKRAVKPEEWRRVVYVLNRGGRFEKQGNEYDGPYLKYKLASEVNFYSEKVAKGKHPYTGKPFDGLPRIEEITYYNCKKVDIKDYPLIFINWKARHIGTHRNISDAWLREIEAENYVWMNPVDARKRGLNTGDSIIIKSPDFEAKGKVLVTNGIKPGVVGCSYNYGHFAYGASSVQIDGKKTKVVQPYGHTQWVAGDNDTGFALGRGTGFAANAVQLVDVTLKNACLSDPIGGGASQLDTRVEIVKAL</sequence>
<dbReference type="Gene3D" id="3.40.228.10">
    <property type="entry name" value="Dimethylsulfoxide Reductase, domain 2"/>
    <property type="match status" value="1"/>
</dbReference>
<dbReference type="Gene3D" id="3.40.50.740">
    <property type="match status" value="2"/>
</dbReference>
<evidence type="ECO:0000256" key="2">
    <source>
        <dbReference type="ARBA" id="ARBA00022485"/>
    </source>
</evidence>
<dbReference type="EMBL" id="FUXM01000003">
    <property type="protein sequence ID" value="SJZ63329.1"/>
    <property type="molecule type" value="Genomic_DNA"/>
</dbReference>
<dbReference type="RefSeq" id="WP_078664617.1">
    <property type="nucleotide sequence ID" value="NZ_FUXM01000003.1"/>
</dbReference>
<evidence type="ECO:0000256" key="8">
    <source>
        <dbReference type="ARBA" id="ARBA00023014"/>
    </source>
</evidence>
<dbReference type="PROSITE" id="PS51318">
    <property type="entry name" value="TAT"/>
    <property type="match status" value="1"/>
</dbReference>
<dbReference type="AlphaFoldDB" id="A0A1T4M8K5"/>
<dbReference type="Gene3D" id="2.40.40.20">
    <property type="match status" value="1"/>
</dbReference>
<evidence type="ECO:0000256" key="4">
    <source>
        <dbReference type="ARBA" id="ARBA00022723"/>
    </source>
</evidence>
<dbReference type="PANTHER" id="PTHR43742">
    <property type="entry name" value="TRIMETHYLAMINE-N-OXIDE REDUCTASE"/>
    <property type="match status" value="1"/>
</dbReference>
<evidence type="ECO:0000256" key="3">
    <source>
        <dbReference type="ARBA" id="ARBA00022505"/>
    </source>
</evidence>
<keyword evidence="7" id="KW-0408">Iron</keyword>
<dbReference type="Pfam" id="PF01568">
    <property type="entry name" value="Molydop_binding"/>
    <property type="match status" value="1"/>
</dbReference>
<name>A0A1T4M8K5_9FIRM</name>
<dbReference type="PANTHER" id="PTHR43742:SF9">
    <property type="entry name" value="TETRATHIONATE REDUCTASE SUBUNIT A"/>
    <property type="match status" value="1"/>
</dbReference>
<gene>
    <name evidence="10" type="ORF">SAMN02745885_00479</name>
</gene>
<dbReference type="GO" id="GO:0043546">
    <property type="term" value="F:molybdopterin cofactor binding"/>
    <property type="evidence" value="ECO:0007669"/>
    <property type="project" value="InterPro"/>
</dbReference>
<dbReference type="OrthoDB" id="9810782at2"/>
<evidence type="ECO:0000256" key="6">
    <source>
        <dbReference type="ARBA" id="ARBA00023002"/>
    </source>
</evidence>
<dbReference type="InterPro" id="IPR009010">
    <property type="entry name" value="Asp_de-COase-like_dom_sf"/>
</dbReference>
<reference evidence="11" key="1">
    <citation type="submission" date="2017-02" db="EMBL/GenBank/DDBJ databases">
        <authorList>
            <person name="Varghese N."/>
            <person name="Submissions S."/>
        </authorList>
    </citation>
    <scope>NUCLEOTIDE SEQUENCE [LARGE SCALE GENOMIC DNA]</scope>
    <source>
        <strain evidence="11">DSM 16521</strain>
    </source>
</reference>
<evidence type="ECO:0000256" key="5">
    <source>
        <dbReference type="ARBA" id="ARBA00022729"/>
    </source>
</evidence>
<accession>A0A1T4M8K5</accession>
<comment type="similarity">
    <text evidence="1">Belongs to the prokaryotic molybdopterin-containing oxidoreductase family.</text>
</comment>
<dbReference type="Pfam" id="PF00384">
    <property type="entry name" value="Molybdopterin"/>
    <property type="match status" value="1"/>
</dbReference>
<evidence type="ECO:0000256" key="7">
    <source>
        <dbReference type="ARBA" id="ARBA00023004"/>
    </source>
</evidence>
<dbReference type="SUPFAM" id="SSF50692">
    <property type="entry name" value="ADC-like"/>
    <property type="match status" value="1"/>
</dbReference>
<evidence type="ECO:0000259" key="9">
    <source>
        <dbReference type="SMART" id="SM00926"/>
    </source>
</evidence>
<keyword evidence="8" id="KW-0411">Iron-sulfur</keyword>
<dbReference type="SMART" id="SM00926">
    <property type="entry name" value="Molybdop_Fe4S4"/>
    <property type="match status" value="1"/>
</dbReference>
<keyword evidence="3" id="KW-0500">Molybdenum</keyword>
<proteinExistence type="inferred from homology"/>
<keyword evidence="6" id="KW-0560">Oxidoreductase</keyword>
<dbReference type="GO" id="GO:0046872">
    <property type="term" value="F:metal ion binding"/>
    <property type="evidence" value="ECO:0007669"/>
    <property type="project" value="UniProtKB-KW"/>
</dbReference>
<dbReference type="InterPro" id="IPR050612">
    <property type="entry name" value="Prok_Mopterin_Oxidored"/>
</dbReference>
<dbReference type="SUPFAM" id="SSF53706">
    <property type="entry name" value="Formate dehydrogenase/DMSO reductase, domains 1-3"/>
    <property type="match status" value="1"/>
</dbReference>
<evidence type="ECO:0000313" key="10">
    <source>
        <dbReference type="EMBL" id="SJZ63329.1"/>
    </source>
</evidence>
<keyword evidence="5" id="KW-0732">Signal</keyword>
<evidence type="ECO:0000256" key="1">
    <source>
        <dbReference type="ARBA" id="ARBA00010312"/>
    </source>
</evidence>
<organism evidence="10 11">
    <name type="scientific">Carboxydocella sporoproducens DSM 16521</name>
    <dbReference type="NCBI Taxonomy" id="1121270"/>
    <lineage>
        <taxon>Bacteria</taxon>
        <taxon>Bacillati</taxon>
        <taxon>Bacillota</taxon>
        <taxon>Clostridia</taxon>
        <taxon>Eubacteriales</taxon>
        <taxon>Clostridiales Family XVI. Incertae Sedis</taxon>
        <taxon>Carboxydocella</taxon>
    </lineage>
</organism>
<dbReference type="InterPro" id="IPR006657">
    <property type="entry name" value="MoPterin_dinucl-bd_dom"/>
</dbReference>
<dbReference type="InterPro" id="IPR006656">
    <property type="entry name" value="Mopterin_OxRdtase"/>
</dbReference>
<dbReference type="InterPro" id="IPR006311">
    <property type="entry name" value="TAT_signal"/>
</dbReference>
<dbReference type="GO" id="GO:0051539">
    <property type="term" value="F:4 iron, 4 sulfur cluster binding"/>
    <property type="evidence" value="ECO:0007669"/>
    <property type="project" value="UniProtKB-KW"/>
</dbReference>
<keyword evidence="11" id="KW-1185">Reference proteome</keyword>